<feature type="region of interest" description="Disordered" evidence="1">
    <location>
        <begin position="144"/>
        <end position="169"/>
    </location>
</feature>
<organism evidence="2">
    <name type="scientific">Vitis vinifera</name>
    <name type="common">Grape</name>
    <dbReference type="NCBI Taxonomy" id="29760"/>
    <lineage>
        <taxon>Eukaryota</taxon>
        <taxon>Viridiplantae</taxon>
        <taxon>Streptophyta</taxon>
        <taxon>Embryophyta</taxon>
        <taxon>Tracheophyta</taxon>
        <taxon>Spermatophyta</taxon>
        <taxon>Magnoliopsida</taxon>
        <taxon>eudicotyledons</taxon>
        <taxon>Gunneridae</taxon>
        <taxon>Pentapetalae</taxon>
        <taxon>rosids</taxon>
        <taxon>Vitales</taxon>
        <taxon>Vitaceae</taxon>
        <taxon>Viteae</taxon>
        <taxon>Vitis</taxon>
    </lineage>
</organism>
<name>A5ATX0_VITVI</name>
<accession>A5ATX0</accession>
<evidence type="ECO:0000313" key="2">
    <source>
        <dbReference type="EMBL" id="CAN73793.1"/>
    </source>
</evidence>
<evidence type="ECO:0000256" key="1">
    <source>
        <dbReference type="SAM" id="MobiDB-lite"/>
    </source>
</evidence>
<protein>
    <submittedName>
        <fullName evidence="2">Uncharacterized protein</fullName>
    </submittedName>
</protein>
<reference evidence="2" key="1">
    <citation type="journal article" date="2007" name="PLoS ONE">
        <title>The first genome sequence of an elite grapevine cultivar (Pinot noir Vitis vinifera L.): coping with a highly heterozygous genome.</title>
        <authorList>
            <person name="Velasco R."/>
            <person name="Zharkikh A."/>
            <person name="Troggio M."/>
            <person name="Cartwright D.A."/>
            <person name="Cestaro A."/>
            <person name="Pruss D."/>
            <person name="Pindo M."/>
            <person name="FitzGerald L.M."/>
            <person name="Vezzulli S."/>
            <person name="Reid J."/>
            <person name="Malacarne G."/>
            <person name="Iliev D."/>
            <person name="Coppola G."/>
            <person name="Wardell B."/>
            <person name="Micheletti D."/>
            <person name="Macalma T."/>
            <person name="Facci M."/>
            <person name="Mitchell J.T."/>
            <person name="Perazzolli M."/>
            <person name="Eldredge G."/>
            <person name="Gatto P."/>
            <person name="Oyzerski R."/>
            <person name="Moretto M."/>
            <person name="Gutin N."/>
            <person name="Stefanini M."/>
            <person name="Chen Y."/>
            <person name="Segala C."/>
            <person name="Davenport C."/>
            <person name="Dematte L."/>
            <person name="Mraz A."/>
            <person name="Battilana J."/>
            <person name="Stormo K."/>
            <person name="Costa F."/>
            <person name="Tao Q."/>
            <person name="Si-Ammour A."/>
            <person name="Harkins T."/>
            <person name="Lackey A."/>
            <person name="Perbost C."/>
            <person name="Taillon B."/>
            <person name="Stella A."/>
            <person name="Solovyev V."/>
            <person name="Fawcett J.A."/>
            <person name="Sterck L."/>
            <person name="Vandepoele K."/>
            <person name="Grando S.M."/>
            <person name="Toppo S."/>
            <person name="Moser C."/>
            <person name="Lanchbury J."/>
            <person name="Bogden R."/>
            <person name="Skolnick M."/>
            <person name="Sgaramella V."/>
            <person name="Bhatnagar S.K."/>
            <person name="Fontana P."/>
            <person name="Gutin A."/>
            <person name="Van de Peer Y."/>
            <person name="Salamini F."/>
            <person name="Viola R."/>
        </authorList>
    </citation>
    <scope>NUCLEOTIDE SEQUENCE</scope>
</reference>
<proteinExistence type="predicted"/>
<gene>
    <name evidence="2" type="ORF">VITISV_022828</name>
</gene>
<dbReference type="AlphaFoldDB" id="A5ATX0"/>
<dbReference type="EMBL" id="AM435437">
    <property type="protein sequence ID" value="CAN73793.1"/>
    <property type="molecule type" value="Genomic_DNA"/>
</dbReference>
<feature type="compositionally biased region" description="Low complexity" evidence="1">
    <location>
        <begin position="152"/>
        <end position="161"/>
    </location>
</feature>
<sequence length="206" mass="23445">MTTRGVPVPASILFTIDGRQGILGARQIVEAFHIPYEPADPAAFRRWAPLFEWDMVRILSRETSSQRIIMRKELPPGMLLVDVVLRANLFSLQHRVQRRGAILEALFRISEGYYFGPHHLIMAVLLHFEEKVWLHQHSPELPAPREVPPQLVPEAASSDAPPAVPPTSEPPITIPSAEYRDLLASFQTLTTTQTTIMEWMDHFQLR</sequence>